<reference evidence="1" key="1">
    <citation type="journal article" date="2015" name="Nature">
        <title>Complex archaea that bridge the gap between prokaryotes and eukaryotes.</title>
        <authorList>
            <person name="Spang A."/>
            <person name="Saw J.H."/>
            <person name="Jorgensen S.L."/>
            <person name="Zaremba-Niedzwiedzka K."/>
            <person name="Martijn J."/>
            <person name="Lind A.E."/>
            <person name="van Eijk R."/>
            <person name="Schleper C."/>
            <person name="Guy L."/>
            <person name="Ettema T.J."/>
        </authorList>
    </citation>
    <scope>NUCLEOTIDE SEQUENCE</scope>
</reference>
<feature type="non-terminal residue" evidence="1">
    <location>
        <position position="1"/>
    </location>
</feature>
<evidence type="ECO:0000313" key="1">
    <source>
        <dbReference type="EMBL" id="KKK75295.1"/>
    </source>
</evidence>
<name>A0A0F8YNH3_9ZZZZ</name>
<comment type="caution">
    <text evidence="1">The sequence shown here is derived from an EMBL/GenBank/DDBJ whole genome shotgun (WGS) entry which is preliminary data.</text>
</comment>
<dbReference type="AlphaFoldDB" id="A0A0F8YNH3"/>
<accession>A0A0F8YNH3</accession>
<protein>
    <submittedName>
        <fullName evidence="1">Uncharacterized protein</fullName>
    </submittedName>
</protein>
<proteinExistence type="predicted"/>
<dbReference type="EMBL" id="LAZR01055935">
    <property type="protein sequence ID" value="KKK75295.1"/>
    <property type="molecule type" value="Genomic_DNA"/>
</dbReference>
<sequence length="46" mass="5403">VHVLRDEEGRSIYPIEISPLYALNREILKKKLSHTVNRINDQALFI</sequence>
<gene>
    <name evidence="1" type="ORF">LCGC14_2875150</name>
</gene>
<organism evidence="1">
    <name type="scientific">marine sediment metagenome</name>
    <dbReference type="NCBI Taxonomy" id="412755"/>
    <lineage>
        <taxon>unclassified sequences</taxon>
        <taxon>metagenomes</taxon>
        <taxon>ecological metagenomes</taxon>
    </lineage>
</organism>